<accession>A0A6C0ETW8</accession>
<dbReference type="EMBL" id="MN738925">
    <property type="protein sequence ID" value="QHT31779.1"/>
    <property type="molecule type" value="Genomic_DNA"/>
</dbReference>
<protein>
    <recommendedName>
        <fullName evidence="2">Fe2OG dioxygenase domain-containing protein</fullName>
    </recommendedName>
</protein>
<dbReference type="Gene3D" id="2.60.120.620">
    <property type="entry name" value="q2cbj1_9rhob like domain"/>
    <property type="match status" value="1"/>
</dbReference>
<sequence>MSAIGLHENIKEFIIYKKNDEEIKIIDNFFSDNVLKEIVDYFKTIDWKCQCIKDINTNLYSGDTAYWRIELMENAFFNSYLNNIIEKYFNKNMKLNRLYVVGQMYGQDSNFHIDDKEPNTYTFCFYINDIIDDDGSFFIRIPDKKTILNIEPIMNRSVIFPSNYIHKGSGFNRFSDKLRICIAWKYKILE</sequence>
<evidence type="ECO:0000313" key="1">
    <source>
        <dbReference type="EMBL" id="QHT31779.1"/>
    </source>
</evidence>
<proteinExistence type="predicted"/>
<organism evidence="1">
    <name type="scientific">viral metagenome</name>
    <dbReference type="NCBI Taxonomy" id="1070528"/>
    <lineage>
        <taxon>unclassified sequences</taxon>
        <taxon>metagenomes</taxon>
        <taxon>organismal metagenomes</taxon>
    </lineage>
</organism>
<evidence type="ECO:0008006" key="2">
    <source>
        <dbReference type="Google" id="ProtNLM"/>
    </source>
</evidence>
<dbReference type="AlphaFoldDB" id="A0A6C0ETW8"/>
<reference evidence="1" key="1">
    <citation type="journal article" date="2020" name="Nature">
        <title>Giant virus diversity and host interactions through global metagenomics.</title>
        <authorList>
            <person name="Schulz F."/>
            <person name="Roux S."/>
            <person name="Paez-Espino D."/>
            <person name="Jungbluth S."/>
            <person name="Walsh D.A."/>
            <person name="Denef V.J."/>
            <person name="McMahon K.D."/>
            <person name="Konstantinidis K.T."/>
            <person name="Eloe-Fadrosh E.A."/>
            <person name="Kyrpides N.C."/>
            <person name="Woyke T."/>
        </authorList>
    </citation>
    <scope>NUCLEOTIDE SEQUENCE</scope>
    <source>
        <strain evidence="1">GVMAG-M-3300009155-48</strain>
    </source>
</reference>
<name>A0A6C0ETW8_9ZZZZ</name>